<organism evidence="1">
    <name type="scientific">Pseudomonas putida</name>
    <name type="common">Arthrobacter siderocapsulatus</name>
    <dbReference type="NCBI Taxonomy" id="303"/>
    <lineage>
        <taxon>Bacteria</taxon>
        <taxon>Pseudomonadati</taxon>
        <taxon>Pseudomonadota</taxon>
        <taxon>Gammaproteobacteria</taxon>
        <taxon>Pseudomonadales</taxon>
        <taxon>Pseudomonadaceae</taxon>
        <taxon>Pseudomonas</taxon>
    </lineage>
</organism>
<reference evidence="1" key="1">
    <citation type="submission" date="2016-07" db="EMBL/GenBank/DDBJ databases">
        <title>New class B carbapenemase carried by novel plasmid in Pseudomonas putida enviromental strain in eastern Amazonia.</title>
        <authorList>
            <person name="Souza C.O."/>
            <person name="Lima K.V."/>
            <person name="Brasiliense D.M."/>
            <person name="Perez-Chaparro P.J."/>
            <person name="Mamizuka E.M."/>
            <person name="Lima M.O."/>
            <person name="Lima L.N."/>
            <person name="McCulloch J.A."/>
        </authorList>
    </citation>
    <scope>NUCLEOTIDE SEQUENCE [LARGE SCALE GENOMIC DNA]</scope>
    <source>
        <strain evidence="1">IEC33019</strain>
    </source>
</reference>
<dbReference type="AlphaFoldDB" id="A0A1B2F7Y0"/>
<dbReference type="Pfam" id="PF07042">
    <property type="entry name" value="TrfA"/>
    <property type="match status" value="1"/>
</dbReference>
<sequence>MATNPPFPPRVNIKIEELRKSSIARRKEKEKDKHVEVEVEAKRESLPSWSDSVRRIPNVALRSALFGTMRKGAHPYVEQMEVSALGGVSILYTGALLDQGDLDVWAAVLHLARMQELGEECRITAYRLLKVLGKTDTGKNRRVLDLSISRLKATALQVKVGRYAYEGSLIHEVYRDHHERSERIYVIRLNPKLGAFFREDQFTDVDLSIRYALRGKPLAKWIHGFYSSHARPYDLKIETLHRLCRSQASSLIDFKKDLLKSLEAVKQASANVGRPFSYLVDAHLIQVKTTPSASQKRHLDKKR</sequence>
<dbReference type="RefSeq" id="WP_099593717.1">
    <property type="nucleotide sequence ID" value="NZ_CP016634.1"/>
</dbReference>
<protein>
    <submittedName>
        <fullName evidence="1">Plasmid replication initiator protein TrfA</fullName>
    </submittedName>
</protein>
<evidence type="ECO:0000313" key="1">
    <source>
        <dbReference type="EMBL" id="ANY88337.1"/>
    </source>
</evidence>
<dbReference type="InterPro" id="IPR010751">
    <property type="entry name" value="TrfA"/>
</dbReference>
<name>A0A1B2F7Y0_PSEPU</name>
<accession>A0A1B2F7Y0</accession>
<gene>
    <name evidence="1" type="primary">trfA</name>
    <name evidence="1" type="ORF">IEC33019_2794</name>
</gene>
<proteinExistence type="predicted"/>
<dbReference type="EMBL" id="CP016634">
    <property type="protein sequence ID" value="ANY88337.1"/>
    <property type="molecule type" value="Genomic_DNA"/>
</dbReference>